<dbReference type="PROSITE" id="PS51935">
    <property type="entry name" value="NLPC_P60"/>
    <property type="match status" value="1"/>
</dbReference>
<evidence type="ECO:0000256" key="2">
    <source>
        <dbReference type="ARBA" id="ARBA00022670"/>
    </source>
</evidence>
<feature type="domain" description="NlpC/P60" evidence="6">
    <location>
        <begin position="68"/>
        <end position="195"/>
    </location>
</feature>
<name>A0ABV5FC76_9FLAO</name>
<keyword evidence="2" id="KW-0645">Protease</keyword>
<dbReference type="RefSeq" id="WP_379861192.1">
    <property type="nucleotide sequence ID" value="NZ_JBHMFC010000037.1"/>
</dbReference>
<dbReference type="InterPro" id="IPR051202">
    <property type="entry name" value="Peptidase_C40"/>
</dbReference>
<keyword evidence="5" id="KW-0732">Signal</keyword>
<evidence type="ECO:0000259" key="6">
    <source>
        <dbReference type="PROSITE" id="PS51935"/>
    </source>
</evidence>
<dbReference type="EMBL" id="JBHMFC010000037">
    <property type="protein sequence ID" value="MFB9056974.1"/>
    <property type="molecule type" value="Genomic_DNA"/>
</dbReference>
<dbReference type="PANTHER" id="PTHR47053">
    <property type="entry name" value="MUREIN DD-ENDOPEPTIDASE MEPH-RELATED"/>
    <property type="match status" value="1"/>
</dbReference>
<dbReference type="SUPFAM" id="SSF54001">
    <property type="entry name" value="Cysteine proteinases"/>
    <property type="match status" value="1"/>
</dbReference>
<sequence length="195" mass="22398">MQKFLVIFFLSISLILASCSTSKKTTYSKVIIDKRTHRDIHVPSIEHGTKRNELRNTTLNPNSIPKMSDAKYDIINYAKQFEGVKYKWGGTTPEGMDCSGLVFESFRAHDIFLPRISRDMAKRGEKILLKETLKGDLLFFKTQNRRNDINHVGLVVAIEDNAIKFIHSTTQSGVIISSLNEEYWKNAFTEVRRIL</sequence>
<proteinExistence type="inferred from homology"/>
<dbReference type="Pfam" id="PF00877">
    <property type="entry name" value="NLPC_P60"/>
    <property type="match status" value="1"/>
</dbReference>
<protein>
    <submittedName>
        <fullName evidence="7">C40 family peptidase</fullName>
    </submittedName>
</protein>
<evidence type="ECO:0000313" key="8">
    <source>
        <dbReference type="Proteomes" id="UP001589585"/>
    </source>
</evidence>
<dbReference type="Gene3D" id="3.90.1720.10">
    <property type="entry name" value="endopeptidase domain like (from Nostoc punctiforme)"/>
    <property type="match status" value="1"/>
</dbReference>
<feature type="chain" id="PRO_5046083485" evidence="5">
    <location>
        <begin position="18"/>
        <end position="195"/>
    </location>
</feature>
<accession>A0ABV5FC76</accession>
<evidence type="ECO:0000256" key="5">
    <source>
        <dbReference type="SAM" id="SignalP"/>
    </source>
</evidence>
<dbReference type="Proteomes" id="UP001589585">
    <property type="component" value="Unassembled WGS sequence"/>
</dbReference>
<dbReference type="PANTHER" id="PTHR47053:SF1">
    <property type="entry name" value="MUREIN DD-ENDOPEPTIDASE MEPH-RELATED"/>
    <property type="match status" value="1"/>
</dbReference>
<comment type="caution">
    <text evidence="7">The sequence shown here is derived from an EMBL/GenBank/DDBJ whole genome shotgun (WGS) entry which is preliminary data.</text>
</comment>
<evidence type="ECO:0000256" key="4">
    <source>
        <dbReference type="ARBA" id="ARBA00022807"/>
    </source>
</evidence>
<dbReference type="InterPro" id="IPR000064">
    <property type="entry name" value="NLP_P60_dom"/>
</dbReference>
<evidence type="ECO:0000313" key="7">
    <source>
        <dbReference type="EMBL" id="MFB9056974.1"/>
    </source>
</evidence>
<keyword evidence="3" id="KW-0378">Hydrolase</keyword>
<keyword evidence="8" id="KW-1185">Reference proteome</keyword>
<comment type="similarity">
    <text evidence="1">Belongs to the peptidase C40 family.</text>
</comment>
<gene>
    <name evidence="7" type="ORF">ACFFU9_09495</name>
</gene>
<organism evidence="7 8">
    <name type="scientific">Mariniflexile ostreae</name>
    <dbReference type="NCBI Taxonomy" id="1520892"/>
    <lineage>
        <taxon>Bacteria</taxon>
        <taxon>Pseudomonadati</taxon>
        <taxon>Bacteroidota</taxon>
        <taxon>Flavobacteriia</taxon>
        <taxon>Flavobacteriales</taxon>
        <taxon>Flavobacteriaceae</taxon>
        <taxon>Mariniflexile</taxon>
    </lineage>
</organism>
<reference evidence="7 8" key="1">
    <citation type="submission" date="2024-09" db="EMBL/GenBank/DDBJ databases">
        <authorList>
            <person name="Sun Q."/>
            <person name="Mori K."/>
        </authorList>
    </citation>
    <scope>NUCLEOTIDE SEQUENCE [LARGE SCALE GENOMIC DNA]</scope>
    <source>
        <strain evidence="7 8">CECT 8622</strain>
    </source>
</reference>
<dbReference type="InterPro" id="IPR038765">
    <property type="entry name" value="Papain-like_cys_pep_sf"/>
</dbReference>
<evidence type="ECO:0000256" key="3">
    <source>
        <dbReference type="ARBA" id="ARBA00022801"/>
    </source>
</evidence>
<keyword evidence="4" id="KW-0788">Thiol protease</keyword>
<evidence type="ECO:0000256" key="1">
    <source>
        <dbReference type="ARBA" id="ARBA00007074"/>
    </source>
</evidence>
<dbReference type="PROSITE" id="PS51257">
    <property type="entry name" value="PROKAR_LIPOPROTEIN"/>
    <property type="match status" value="1"/>
</dbReference>
<feature type="signal peptide" evidence="5">
    <location>
        <begin position="1"/>
        <end position="17"/>
    </location>
</feature>